<dbReference type="Pfam" id="PF02563">
    <property type="entry name" value="Poly_export"/>
    <property type="match status" value="1"/>
</dbReference>
<dbReference type="PROSITE" id="PS51257">
    <property type="entry name" value="PROKAR_LIPOPROTEIN"/>
    <property type="match status" value="1"/>
</dbReference>
<dbReference type="PANTHER" id="PTHR33619">
    <property type="entry name" value="POLYSACCHARIDE EXPORT PROTEIN GFCE-RELATED"/>
    <property type="match status" value="1"/>
</dbReference>
<proteinExistence type="predicted"/>
<organism evidence="4">
    <name type="scientific">Schlesneria paludicola</name>
    <dbReference type="NCBI Taxonomy" id="360056"/>
    <lineage>
        <taxon>Bacteria</taxon>
        <taxon>Pseudomonadati</taxon>
        <taxon>Planctomycetota</taxon>
        <taxon>Planctomycetia</taxon>
        <taxon>Planctomycetales</taxon>
        <taxon>Planctomycetaceae</taxon>
        <taxon>Schlesneria</taxon>
    </lineage>
</organism>
<evidence type="ECO:0000313" key="4">
    <source>
        <dbReference type="EMBL" id="HEN13914.1"/>
    </source>
</evidence>
<protein>
    <recommendedName>
        <fullName evidence="3">Polysaccharide export protein N-terminal domain-containing protein</fullName>
    </recommendedName>
</protein>
<dbReference type="EMBL" id="DSOK01000011">
    <property type="protein sequence ID" value="HEN13914.1"/>
    <property type="molecule type" value="Genomic_DNA"/>
</dbReference>
<name>A0A7C2NYD8_9PLAN</name>
<reference evidence="4" key="1">
    <citation type="journal article" date="2020" name="mSystems">
        <title>Genome- and Community-Level Interaction Insights into Carbon Utilization and Element Cycling Functions of Hydrothermarchaeota in Hydrothermal Sediment.</title>
        <authorList>
            <person name="Zhou Z."/>
            <person name="Liu Y."/>
            <person name="Xu W."/>
            <person name="Pan J."/>
            <person name="Luo Z.H."/>
            <person name="Li M."/>
        </authorList>
    </citation>
    <scope>NUCLEOTIDE SEQUENCE [LARGE SCALE GENOMIC DNA]</scope>
    <source>
        <strain evidence="4">SpSt-339</strain>
    </source>
</reference>
<comment type="caution">
    <text evidence="4">The sequence shown here is derived from an EMBL/GenBank/DDBJ whole genome shotgun (WGS) entry which is preliminary data.</text>
</comment>
<feature type="region of interest" description="Disordered" evidence="2">
    <location>
        <begin position="235"/>
        <end position="278"/>
    </location>
</feature>
<evidence type="ECO:0000256" key="2">
    <source>
        <dbReference type="SAM" id="MobiDB-lite"/>
    </source>
</evidence>
<dbReference type="Gene3D" id="3.30.1950.10">
    <property type="entry name" value="wza like domain"/>
    <property type="match status" value="1"/>
</dbReference>
<keyword evidence="1" id="KW-0732">Signal</keyword>
<accession>A0A7C2NYD8</accession>
<evidence type="ECO:0000259" key="3">
    <source>
        <dbReference type="Pfam" id="PF02563"/>
    </source>
</evidence>
<gene>
    <name evidence="4" type="ORF">ENQ76_00395</name>
</gene>
<feature type="region of interest" description="Disordered" evidence="2">
    <location>
        <begin position="307"/>
        <end position="333"/>
    </location>
</feature>
<evidence type="ECO:0000256" key="1">
    <source>
        <dbReference type="ARBA" id="ARBA00022729"/>
    </source>
</evidence>
<feature type="domain" description="Polysaccharide export protein N-terminal" evidence="3">
    <location>
        <begin position="64"/>
        <end position="140"/>
    </location>
</feature>
<dbReference type="InterPro" id="IPR049712">
    <property type="entry name" value="Poly_export"/>
</dbReference>
<dbReference type="PANTHER" id="PTHR33619:SF3">
    <property type="entry name" value="POLYSACCHARIDE EXPORT PROTEIN GFCE-RELATED"/>
    <property type="match status" value="1"/>
</dbReference>
<dbReference type="GO" id="GO:0015159">
    <property type="term" value="F:polysaccharide transmembrane transporter activity"/>
    <property type="evidence" value="ECO:0007669"/>
    <property type="project" value="InterPro"/>
</dbReference>
<dbReference type="InterPro" id="IPR003715">
    <property type="entry name" value="Poly_export_N"/>
</dbReference>
<sequence length="574" mass="61123">MDHLTAKRWLTLLGLLLPLVTGCAAFRPIHGVPARYMPDEFKGPSRSGKRTIDLSLLRQRPPAAHIVDSGDLLSIYIEGILGRREEQPPVYFPQNNDTTPTVGYPLPVRDDGTLSLPLVGAIPVRGMTLTQVEDAIRKAYTVDHQFLQPGRDRLFVALQRPRHYRVLVIRQEAGNDLNTGASGQLNLGMLKRGTGKAVSLPVYKNDVLNALAETGGLPGLDAENAIYIIRNGARPESPAVSAPPAAPQPAVMPMPSSGRYGVPTIRGQSPAGSADPRANYRAGGGVVTAGFTQPAGRAAPIQQLQYLPPYQPQSPGSPPALMPPGPQPQLQPTFAPRADEYVPVHSLAASPMTTAPAMTAPTPQWQPMPDPLMSSPSGDWTPMGTGWTLSAGNDTLDGRHVVRIPIRLGSGEAVNLSEQDVILHDGDIVFIESRETEVFYTGGLLGGGQFTLPRDYDLDVLGAIAVAQGQGGGSGAGGSRATQSAGGQSALNNDVSISASQVIILRPLCDGTQLTIQVDLYEALRNPNERIIIQPGDYILLQYTRPEAILAFIERHLLEGALFGLAAAQLQTGN</sequence>
<dbReference type="AlphaFoldDB" id="A0A7C2NYD8"/>
<feature type="compositionally biased region" description="Pro residues" evidence="2">
    <location>
        <begin position="309"/>
        <end position="329"/>
    </location>
</feature>